<evidence type="ECO:0000256" key="5">
    <source>
        <dbReference type="ARBA" id="ARBA00022856"/>
    </source>
</evidence>
<evidence type="ECO:0000313" key="12">
    <source>
        <dbReference type="Proteomes" id="UP000054564"/>
    </source>
</evidence>
<dbReference type="PANTHER" id="PTHR22601">
    <property type="entry name" value="ISP4 LIKE PROTEIN"/>
    <property type="match status" value="1"/>
</dbReference>
<evidence type="ECO:0008006" key="13">
    <source>
        <dbReference type="Google" id="ProtNLM"/>
    </source>
</evidence>
<dbReference type="EMBL" id="AJIL01000004">
    <property type="protein sequence ID" value="KNF06170.1"/>
    <property type="molecule type" value="Genomic_DNA"/>
</dbReference>
<comment type="subcellular location">
    <subcellularLocation>
        <location evidence="1">Membrane</location>
        <topology evidence="1">Multi-pass membrane protein</topology>
    </subcellularLocation>
</comment>
<dbReference type="GO" id="GO:0035673">
    <property type="term" value="F:oligopeptide transmembrane transporter activity"/>
    <property type="evidence" value="ECO:0007669"/>
    <property type="project" value="InterPro"/>
</dbReference>
<keyword evidence="12" id="KW-1185">Reference proteome</keyword>
<dbReference type="OrthoDB" id="9986677at2759"/>
<keyword evidence="4 10" id="KW-0812">Transmembrane</keyword>
<evidence type="ECO:0000256" key="1">
    <source>
        <dbReference type="ARBA" id="ARBA00004141"/>
    </source>
</evidence>
<evidence type="ECO:0000256" key="9">
    <source>
        <dbReference type="SAM" id="MobiDB-lite"/>
    </source>
</evidence>
<name>A0A0L0W4G1_9BASI</name>
<evidence type="ECO:0000256" key="4">
    <source>
        <dbReference type="ARBA" id="ARBA00022692"/>
    </source>
</evidence>
<feature type="transmembrane region" description="Helical" evidence="10">
    <location>
        <begin position="491"/>
        <end position="511"/>
    </location>
</feature>
<keyword evidence="3" id="KW-0813">Transport</keyword>
<evidence type="ECO:0000256" key="7">
    <source>
        <dbReference type="ARBA" id="ARBA00022989"/>
    </source>
</evidence>
<feature type="transmembrane region" description="Helical" evidence="10">
    <location>
        <begin position="161"/>
        <end position="182"/>
    </location>
</feature>
<feature type="transmembrane region" description="Helical" evidence="10">
    <location>
        <begin position="667"/>
        <end position="688"/>
    </location>
</feature>
<dbReference type="Proteomes" id="UP000054564">
    <property type="component" value="Unassembled WGS sequence"/>
</dbReference>
<dbReference type="GO" id="GO:0015031">
    <property type="term" value="P:protein transport"/>
    <property type="evidence" value="ECO:0007669"/>
    <property type="project" value="UniProtKB-KW"/>
</dbReference>
<dbReference type="NCBIfam" id="TIGR00728">
    <property type="entry name" value="OPT_sfam"/>
    <property type="match status" value="1"/>
</dbReference>
<feature type="region of interest" description="Disordered" evidence="9">
    <location>
        <begin position="1"/>
        <end position="34"/>
    </location>
</feature>
<feature type="transmembrane region" description="Helical" evidence="10">
    <location>
        <begin position="354"/>
        <end position="375"/>
    </location>
</feature>
<feature type="transmembrane region" description="Helical" evidence="10">
    <location>
        <begin position="554"/>
        <end position="572"/>
    </location>
</feature>
<feature type="region of interest" description="Disordered" evidence="9">
    <location>
        <begin position="72"/>
        <end position="119"/>
    </location>
</feature>
<gene>
    <name evidence="11" type="ORF">PSTG_00679</name>
</gene>
<comment type="caution">
    <text evidence="11">The sequence shown here is derived from an EMBL/GenBank/DDBJ whole genome shotgun (WGS) entry which is preliminary data.</text>
</comment>
<feature type="transmembrane region" description="Helical" evidence="10">
    <location>
        <begin position="194"/>
        <end position="214"/>
    </location>
</feature>
<dbReference type="InterPro" id="IPR004813">
    <property type="entry name" value="OPT"/>
</dbReference>
<comment type="similarity">
    <text evidence="2">Belongs to the oligopeptide OPT transporter family.</text>
</comment>
<evidence type="ECO:0000313" key="11">
    <source>
        <dbReference type="EMBL" id="KNF06170.1"/>
    </source>
</evidence>
<accession>A0A0L0W4G1</accession>
<feature type="transmembrane region" description="Helical" evidence="10">
    <location>
        <begin position="523"/>
        <end position="547"/>
    </location>
</feature>
<feature type="transmembrane region" description="Helical" evidence="10">
    <location>
        <begin position="592"/>
        <end position="618"/>
    </location>
</feature>
<dbReference type="Pfam" id="PF03169">
    <property type="entry name" value="OPT"/>
    <property type="match status" value="1"/>
</dbReference>
<keyword evidence="8 10" id="KW-0472">Membrane</keyword>
<dbReference type="GO" id="GO:0016020">
    <property type="term" value="C:membrane"/>
    <property type="evidence" value="ECO:0007669"/>
    <property type="project" value="UniProtKB-SubCell"/>
</dbReference>
<feature type="transmembrane region" description="Helical" evidence="10">
    <location>
        <begin position="127"/>
        <end position="149"/>
    </location>
</feature>
<feature type="transmembrane region" description="Helical" evidence="10">
    <location>
        <begin position="700"/>
        <end position="733"/>
    </location>
</feature>
<sequence length="801" mass="87231">MGTPSKTADKDVSWREDSQPSDEPAPVALSHEPKALCQPRSMFTYEDDLITHTRNSKGCPISLIDDLENKKEVDGADEKAPSYANSADFKRTPTELPIPRNENQSDPFDEMADLNCDTRDDGGERTITVRSILIGVLASILGAAIAEVFMFKPVHVHVDVLFLQIICLIMGHFSASVPGPLWWNPGPIDTKETVFSVIMAASASAGVLGVEVIAAQEVMFEKHMPAIVSLMTLLSSQLIGYGIAGMLRPILVYPTKIVYPGVLPIVALFRSMSGQSETTVKQVSFFKKAMAGISLYEILPTYLAPALSAMSIWCLALPQVPAITNLFGGSLPAEGMGLMAFSGDWTFVGSHSPLFVPLLAQMTDWLAYFGCIIIYSGAYKANWFNGGHLPFISYNIFDKFGNRYNLSAAVMKNGTGNAHVIEELGPPSFSTSFILSKSFLCMAASASVTIGVYNSVVSYREDQKQIKLHGKISKPCPHREITKKMRDLPTYGYAAILVGATALAFLSSYLADSGLAPKALATSLLISFVLCLASGYFYGTLGIHLLVAPVTQMLGGIIFPGNAIGTMWFTMYGSTSVHQCVLMLKDFKLGTYMHLAPISVLTAQLIGTITGGIVHVMVMMSIITSQREVLLMPNGNGIFTGMHLSVIASQSTGWGLFSRAIYYPGKIYAIVPYSLIIGFFTPIPFIIFNKYYPNSVLAKVNISLFIAGLSHGMFGANSGRFTAMIVGFVSQFFMRKYHFKWYTKYNYILCAALDGGTQMTVVLLGFLLQGGAGFELKVPTYFLNPKGTRDYCKLFTANSAH</sequence>
<dbReference type="AlphaFoldDB" id="A0A0L0W4G1"/>
<evidence type="ECO:0000256" key="3">
    <source>
        <dbReference type="ARBA" id="ARBA00022448"/>
    </source>
</evidence>
<keyword evidence="7 10" id="KW-1133">Transmembrane helix</keyword>
<evidence type="ECO:0000256" key="6">
    <source>
        <dbReference type="ARBA" id="ARBA00022927"/>
    </source>
</evidence>
<feature type="transmembrane region" description="Helical" evidence="10">
    <location>
        <begin position="745"/>
        <end position="768"/>
    </location>
</feature>
<evidence type="ECO:0000256" key="8">
    <source>
        <dbReference type="ARBA" id="ARBA00023136"/>
    </source>
</evidence>
<feature type="transmembrane region" description="Helical" evidence="10">
    <location>
        <begin position="290"/>
        <end position="313"/>
    </location>
</feature>
<keyword evidence="6" id="KW-0653">Protein transport</keyword>
<protein>
    <recommendedName>
        <fullName evidence="13">OPT family small oligopeptide transporter</fullName>
    </recommendedName>
</protein>
<proteinExistence type="inferred from homology"/>
<feature type="transmembrane region" description="Helical" evidence="10">
    <location>
        <begin position="226"/>
        <end position="244"/>
    </location>
</feature>
<dbReference type="InterPro" id="IPR004648">
    <property type="entry name" value="Oligpept_transpt"/>
</dbReference>
<organism evidence="11 12">
    <name type="scientific">Puccinia striiformis f. sp. tritici PST-78</name>
    <dbReference type="NCBI Taxonomy" id="1165861"/>
    <lineage>
        <taxon>Eukaryota</taxon>
        <taxon>Fungi</taxon>
        <taxon>Dikarya</taxon>
        <taxon>Basidiomycota</taxon>
        <taxon>Pucciniomycotina</taxon>
        <taxon>Pucciniomycetes</taxon>
        <taxon>Pucciniales</taxon>
        <taxon>Pucciniaceae</taxon>
        <taxon>Puccinia</taxon>
    </lineage>
</organism>
<reference evidence="12" key="1">
    <citation type="submission" date="2014-03" db="EMBL/GenBank/DDBJ databases">
        <title>The Genome Sequence of Puccinia striiformis f. sp. tritici PST-78.</title>
        <authorList>
            <consortium name="The Broad Institute Genome Sequencing Platform"/>
            <person name="Cuomo C."/>
            <person name="Hulbert S."/>
            <person name="Chen X."/>
            <person name="Walker B."/>
            <person name="Young S.K."/>
            <person name="Zeng Q."/>
            <person name="Gargeya S."/>
            <person name="Fitzgerald M."/>
            <person name="Haas B."/>
            <person name="Abouelleil A."/>
            <person name="Alvarado L."/>
            <person name="Arachchi H.M."/>
            <person name="Berlin A.M."/>
            <person name="Chapman S.B."/>
            <person name="Goldberg J."/>
            <person name="Griggs A."/>
            <person name="Gujja S."/>
            <person name="Hansen M."/>
            <person name="Howarth C."/>
            <person name="Imamovic A."/>
            <person name="Larimer J."/>
            <person name="McCowan C."/>
            <person name="Montmayeur A."/>
            <person name="Murphy C."/>
            <person name="Neiman D."/>
            <person name="Pearson M."/>
            <person name="Priest M."/>
            <person name="Roberts A."/>
            <person name="Saif S."/>
            <person name="Shea T."/>
            <person name="Sisk P."/>
            <person name="Sykes S."/>
            <person name="Wortman J."/>
            <person name="Nusbaum C."/>
            <person name="Birren B."/>
        </authorList>
    </citation>
    <scope>NUCLEOTIDE SEQUENCE [LARGE SCALE GENOMIC DNA]</scope>
    <source>
        <strain evidence="12">race PST-78</strain>
    </source>
</reference>
<keyword evidence="5" id="KW-0571">Peptide transport</keyword>
<evidence type="ECO:0000256" key="2">
    <source>
        <dbReference type="ARBA" id="ARBA00008807"/>
    </source>
</evidence>
<evidence type="ECO:0000256" key="10">
    <source>
        <dbReference type="SAM" id="Phobius"/>
    </source>
</evidence>
<feature type="compositionally biased region" description="Basic and acidic residues" evidence="9">
    <location>
        <begin position="7"/>
        <end position="18"/>
    </location>
</feature>